<dbReference type="Gene3D" id="1.10.287.130">
    <property type="match status" value="1"/>
</dbReference>
<evidence type="ECO:0000256" key="8">
    <source>
        <dbReference type="ARBA" id="ARBA00023012"/>
    </source>
</evidence>
<keyword evidence="5" id="KW-0547">Nucleotide-binding</keyword>
<dbReference type="InterPro" id="IPR000014">
    <property type="entry name" value="PAS"/>
</dbReference>
<dbReference type="SUPFAM" id="SSF47384">
    <property type="entry name" value="Homodimeric domain of signal transducing histidine kinase"/>
    <property type="match status" value="1"/>
</dbReference>
<evidence type="ECO:0000256" key="6">
    <source>
        <dbReference type="ARBA" id="ARBA00022777"/>
    </source>
</evidence>
<keyword evidence="3" id="KW-0597">Phosphoprotein</keyword>
<keyword evidence="6 11" id="KW-0418">Kinase</keyword>
<evidence type="ECO:0000313" key="11">
    <source>
        <dbReference type="EMBL" id="PJZ64085.1"/>
    </source>
</evidence>
<evidence type="ECO:0000256" key="2">
    <source>
        <dbReference type="ARBA" id="ARBA00012438"/>
    </source>
</evidence>
<evidence type="ECO:0000256" key="5">
    <source>
        <dbReference type="ARBA" id="ARBA00022741"/>
    </source>
</evidence>
<dbReference type="Gene3D" id="3.30.565.10">
    <property type="entry name" value="Histidine kinase-like ATPase, C-terminal domain"/>
    <property type="match status" value="1"/>
</dbReference>
<dbReference type="InterPro" id="IPR003661">
    <property type="entry name" value="HisK_dim/P_dom"/>
</dbReference>
<dbReference type="InterPro" id="IPR003594">
    <property type="entry name" value="HATPase_dom"/>
</dbReference>
<dbReference type="AlphaFoldDB" id="A0A2M9Z6P2"/>
<evidence type="ECO:0000256" key="3">
    <source>
        <dbReference type="ARBA" id="ARBA00022553"/>
    </source>
</evidence>
<dbReference type="GO" id="GO:0000155">
    <property type="term" value="F:phosphorelay sensor kinase activity"/>
    <property type="evidence" value="ECO:0007669"/>
    <property type="project" value="InterPro"/>
</dbReference>
<reference evidence="11 12" key="1">
    <citation type="submission" date="2017-07" db="EMBL/GenBank/DDBJ databases">
        <title>Leptospira spp. isolated from tropical soils.</title>
        <authorList>
            <person name="Thibeaux R."/>
            <person name="Iraola G."/>
            <person name="Ferres I."/>
            <person name="Bierque E."/>
            <person name="Girault D."/>
            <person name="Soupe-Gilbert M.-E."/>
            <person name="Picardeau M."/>
            <person name="Goarant C."/>
        </authorList>
    </citation>
    <scope>NUCLEOTIDE SEQUENCE [LARGE SCALE GENOMIC DNA]</scope>
    <source>
        <strain evidence="11 12">FH2-C-A2</strain>
    </source>
</reference>
<comment type="catalytic activity">
    <reaction evidence="1">
        <text>ATP + protein L-histidine = ADP + protein N-phospho-L-histidine.</text>
        <dbReference type="EC" id="2.7.13.3"/>
    </reaction>
</comment>
<dbReference type="Pfam" id="PF02518">
    <property type="entry name" value="HATPase_c"/>
    <property type="match status" value="1"/>
</dbReference>
<dbReference type="Proteomes" id="UP000231912">
    <property type="component" value="Unassembled WGS sequence"/>
</dbReference>
<dbReference type="GO" id="GO:0006355">
    <property type="term" value="P:regulation of DNA-templated transcription"/>
    <property type="evidence" value="ECO:0007669"/>
    <property type="project" value="InterPro"/>
</dbReference>
<evidence type="ECO:0000313" key="12">
    <source>
        <dbReference type="Proteomes" id="UP000231912"/>
    </source>
</evidence>
<dbReference type="NCBIfam" id="TIGR00229">
    <property type="entry name" value="sensory_box"/>
    <property type="match status" value="2"/>
</dbReference>
<keyword evidence="4" id="KW-0808">Transferase</keyword>
<gene>
    <name evidence="11" type="ORF">CH371_19995</name>
</gene>
<dbReference type="InterPro" id="IPR013656">
    <property type="entry name" value="PAS_4"/>
</dbReference>
<dbReference type="RefSeq" id="WP_100760443.1">
    <property type="nucleotide sequence ID" value="NZ_NPDT01000015.1"/>
</dbReference>
<keyword evidence="8" id="KW-0902">Two-component regulatory system</keyword>
<dbReference type="PRINTS" id="PR00344">
    <property type="entry name" value="BCTRLSENSOR"/>
</dbReference>
<evidence type="ECO:0000256" key="7">
    <source>
        <dbReference type="ARBA" id="ARBA00022840"/>
    </source>
</evidence>
<dbReference type="InterPro" id="IPR004358">
    <property type="entry name" value="Sig_transdc_His_kin-like_C"/>
</dbReference>
<dbReference type="PANTHER" id="PTHR43065">
    <property type="entry name" value="SENSOR HISTIDINE KINASE"/>
    <property type="match status" value="1"/>
</dbReference>
<dbReference type="Pfam" id="PF00989">
    <property type="entry name" value="PAS"/>
    <property type="match status" value="1"/>
</dbReference>
<dbReference type="CDD" id="cd00082">
    <property type="entry name" value="HisKA"/>
    <property type="match status" value="1"/>
</dbReference>
<dbReference type="SUPFAM" id="SSF55785">
    <property type="entry name" value="PYP-like sensor domain (PAS domain)"/>
    <property type="match status" value="2"/>
</dbReference>
<evidence type="ECO:0000259" key="10">
    <source>
        <dbReference type="PROSITE" id="PS50112"/>
    </source>
</evidence>
<dbReference type="GO" id="GO:0005524">
    <property type="term" value="F:ATP binding"/>
    <property type="evidence" value="ECO:0007669"/>
    <property type="project" value="UniProtKB-KW"/>
</dbReference>
<dbReference type="InterPro" id="IPR036890">
    <property type="entry name" value="HATPase_C_sf"/>
</dbReference>
<dbReference type="SMART" id="SM00387">
    <property type="entry name" value="HATPase_c"/>
    <property type="match status" value="1"/>
</dbReference>
<dbReference type="PROSITE" id="PS50112">
    <property type="entry name" value="PAS"/>
    <property type="match status" value="1"/>
</dbReference>
<dbReference type="EMBL" id="NPDT01000015">
    <property type="protein sequence ID" value="PJZ64085.1"/>
    <property type="molecule type" value="Genomic_DNA"/>
</dbReference>
<evidence type="ECO:0000259" key="9">
    <source>
        <dbReference type="PROSITE" id="PS50109"/>
    </source>
</evidence>
<dbReference type="InterPro" id="IPR036097">
    <property type="entry name" value="HisK_dim/P_sf"/>
</dbReference>
<proteinExistence type="predicted"/>
<organism evidence="11 12">
    <name type="scientific">Leptospira wolffii</name>
    <dbReference type="NCBI Taxonomy" id="409998"/>
    <lineage>
        <taxon>Bacteria</taxon>
        <taxon>Pseudomonadati</taxon>
        <taxon>Spirochaetota</taxon>
        <taxon>Spirochaetia</taxon>
        <taxon>Leptospirales</taxon>
        <taxon>Leptospiraceae</taxon>
        <taxon>Leptospira</taxon>
    </lineage>
</organism>
<dbReference type="PROSITE" id="PS50109">
    <property type="entry name" value="HIS_KIN"/>
    <property type="match status" value="1"/>
</dbReference>
<dbReference type="Pfam" id="PF00512">
    <property type="entry name" value="HisKA"/>
    <property type="match status" value="1"/>
</dbReference>
<dbReference type="CDD" id="cd00130">
    <property type="entry name" value="PAS"/>
    <property type="match status" value="2"/>
</dbReference>
<dbReference type="SUPFAM" id="SSF55874">
    <property type="entry name" value="ATPase domain of HSP90 chaperone/DNA topoisomerase II/histidine kinase"/>
    <property type="match status" value="1"/>
</dbReference>
<sequence>MSPNGNVLSSGDNSYRSLFQYQPMAAFLVEADGTISLVNQKFELLSGKKKSEIENRLSWTYFAHPDDKESLMDAFLSGFKKERDYGFSIRTRFNTGKGYVNVFVRATDIPAENRQVLVQVQELDEEGLLKEYSLSDSDYRWRSFLMEGLDIVVILDLSGNILFINKTLSGGSVEGVIGRNVFEILKLEDGIKLQSCIGRVLQSGRPDSIEEWSSFTGRRSHYFVRISPVTRLGEIEAVLLTISDTTKQRETDSDRLKRMESQRHRQKLEALGTLAAGVAHEINNPLTGILNYAEIVREQVENNESLKKNVEVIIRESERISGIVRSLLGFAHKEEGIRAYISTGEILHSSIQLLMPFLIRDGIAIEDGELFPVSDSHADTPLVLGEPQKLKQVFLNLITNARDSLNEKFPSGSLEKRIMVSQDLVVRNKTKYVRITVKDNGIGISEENIPRIFDPFFTTKPTSVGTGLGLSVSYDIIREMGGEIELESQVGDYAVFHVLLPASEKNS</sequence>
<accession>A0A2M9Z6P2</accession>
<evidence type="ECO:0000256" key="4">
    <source>
        <dbReference type="ARBA" id="ARBA00022679"/>
    </source>
</evidence>
<comment type="caution">
    <text evidence="11">The sequence shown here is derived from an EMBL/GenBank/DDBJ whole genome shotgun (WGS) entry which is preliminary data.</text>
</comment>
<dbReference type="Pfam" id="PF08448">
    <property type="entry name" value="PAS_4"/>
    <property type="match status" value="1"/>
</dbReference>
<dbReference type="SMART" id="SM00388">
    <property type="entry name" value="HisKA"/>
    <property type="match status" value="1"/>
</dbReference>
<feature type="domain" description="PAS" evidence="10">
    <location>
        <begin position="11"/>
        <end position="82"/>
    </location>
</feature>
<dbReference type="PANTHER" id="PTHR43065:SF46">
    <property type="entry name" value="C4-DICARBOXYLATE TRANSPORT SENSOR PROTEIN DCTB"/>
    <property type="match status" value="1"/>
</dbReference>
<dbReference type="InterPro" id="IPR005467">
    <property type="entry name" value="His_kinase_dom"/>
</dbReference>
<dbReference type="InterPro" id="IPR035965">
    <property type="entry name" value="PAS-like_dom_sf"/>
</dbReference>
<protein>
    <recommendedName>
        <fullName evidence="2">histidine kinase</fullName>
        <ecNumber evidence="2">2.7.13.3</ecNumber>
    </recommendedName>
</protein>
<dbReference type="SMART" id="SM00091">
    <property type="entry name" value="PAS"/>
    <property type="match status" value="2"/>
</dbReference>
<feature type="domain" description="Histidine kinase" evidence="9">
    <location>
        <begin position="277"/>
        <end position="504"/>
    </location>
</feature>
<keyword evidence="7" id="KW-0067">ATP-binding</keyword>
<name>A0A2M9Z6P2_9LEPT</name>
<dbReference type="EC" id="2.7.13.3" evidence="2"/>
<dbReference type="InterPro" id="IPR013767">
    <property type="entry name" value="PAS_fold"/>
</dbReference>
<dbReference type="Gene3D" id="3.30.450.20">
    <property type="entry name" value="PAS domain"/>
    <property type="match status" value="2"/>
</dbReference>
<evidence type="ECO:0000256" key="1">
    <source>
        <dbReference type="ARBA" id="ARBA00000085"/>
    </source>
</evidence>